<proteinExistence type="predicted"/>
<name>A0A8S1UJG4_PAROT</name>
<dbReference type="OMA" id="ICIDNDC"/>
<organism evidence="2 3">
    <name type="scientific">Paramecium octaurelia</name>
    <dbReference type="NCBI Taxonomy" id="43137"/>
    <lineage>
        <taxon>Eukaryota</taxon>
        <taxon>Sar</taxon>
        <taxon>Alveolata</taxon>
        <taxon>Ciliophora</taxon>
        <taxon>Intramacronucleata</taxon>
        <taxon>Oligohymenophorea</taxon>
        <taxon>Peniculida</taxon>
        <taxon>Parameciidae</taxon>
        <taxon>Paramecium</taxon>
    </lineage>
</organism>
<evidence type="ECO:0000313" key="3">
    <source>
        <dbReference type="Proteomes" id="UP000683925"/>
    </source>
</evidence>
<keyword evidence="3" id="KW-1185">Reference proteome</keyword>
<gene>
    <name evidence="2" type="ORF">POCTA_138.1.T0440291</name>
</gene>
<evidence type="ECO:0000313" key="2">
    <source>
        <dbReference type="EMBL" id="CAD8164307.1"/>
    </source>
</evidence>
<accession>A0A8S1UJG4</accession>
<dbReference type="EMBL" id="CAJJDP010000044">
    <property type="protein sequence ID" value="CAD8164307.1"/>
    <property type="molecule type" value="Genomic_DNA"/>
</dbReference>
<dbReference type="OrthoDB" id="296080at2759"/>
<comment type="caution">
    <text evidence="2">The sequence shown here is derived from an EMBL/GenBank/DDBJ whole genome shotgun (WGS) entry which is preliminary data.</text>
</comment>
<sequence length="420" mass="49428">MIKPKKTSRELWNQLGLRNHIKQAFEEKESNWGQIVDSNKKNLSQRSISEYTINQKLKEQHNSFLKNKEKPNTKTFLEDQIEKGNQDKDEWLQLALINEKSQMSPINKRISNDQTFSPINRLKNEELQQQQQYVSQQQSFQVQIEKTNICKLPGHENNQYKFICIDNDCPYKLQKACAHCVIKMHTKHVSQMKEIENYEHLIEQNIKKAEELMDQSQELFKVIQKPFENYFLQIKNQIIALINDLQQKLLQINKDQIHKMINNDIEVVQNINSKFEAYKLMNSLIPDEVIEEYSNTIKGISEKIKLNINFDTINRQVESFVMSIFCPTRQKENKEQSDDTELLQQFISSNRDSNKESILKPNNSMTCCSHQSPLQTKKQLQTKLVMGSASPLNVFNRQINGRQVTKIIQTQPIIYYRTNS</sequence>
<reference evidence="2" key="1">
    <citation type="submission" date="2021-01" db="EMBL/GenBank/DDBJ databases">
        <authorList>
            <consortium name="Genoscope - CEA"/>
            <person name="William W."/>
        </authorList>
    </citation>
    <scope>NUCLEOTIDE SEQUENCE</scope>
</reference>
<keyword evidence="1" id="KW-0175">Coiled coil</keyword>
<feature type="coiled-coil region" evidence="1">
    <location>
        <begin position="192"/>
        <end position="219"/>
    </location>
</feature>
<protein>
    <submittedName>
        <fullName evidence="2">Uncharacterized protein</fullName>
    </submittedName>
</protein>
<dbReference type="Proteomes" id="UP000683925">
    <property type="component" value="Unassembled WGS sequence"/>
</dbReference>
<evidence type="ECO:0000256" key="1">
    <source>
        <dbReference type="SAM" id="Coils"/>
    </source>
</evidence>
<dbReference type="AlphaFoldDB" id="A0A8S1UJG4"/>